<proteinExistence type="predicted"/>
<dbReference type="RefSeq" id="WP_147138657.1">
    <property type="nucleotide sequence ID" value="NZ_BJXA01000054.1"/>
</dbReference>
<comment type="caution">
    <text evidence="2">The sequence shown here is derived from an EMBL/GenBank/DDBJ whole genome shotgun (WGS) entry which is preliminary data.</text>
</comment>
<reference evidence="2 3" key="1">
    <citation type="submission" date="2019-07" db="EMBL/GenBank/DDBJ databases">
        <title>Whole genome shotgun sequence of Nocardia ninae NBRC 108245.</title>
        <authorList>
            <person name="Hosoyama A."/>
            <person name="Uohara A."/>
            <person name="Ohji S."/>
            <person name="Ichikawa N."/>
        </authorList>
    </citation>
    <scope>NUCLEOTIDE SEQUENCE [LARGE SCALE GENOMIC DNA]</scope>
    <source>
        <strain evidence="2 3">NBRC 108245</strain>
    </source>
</reference>
<evidence type="ECO:0000313" key="2">
    <source>
        <dbReference type="EMBL" id="GEM41614.1"/>
    </source>
</evidence>
<protein>
    <submittedName>
        <fullName evidence="2">Enediyne biosynthesis protein</fullName>
    </submittedName>
</protein>
<accession>A0A511MLW3</accession>
<feature type="region of interest" description="Disordered" evidence="1">
    <location>
        <begin position="319"/>
        <end position="341"/>
    </location>
</feature>
<keyword evidence="3" id="KW-1185">Reference proteome</keyword>
<sequence>MVFTLGGLRRKILTPDARQASLQVRGFPARNSYAAACLELPGATFIEGFGVGAERATAAETAALLSEIESKRRGFAFEGAAMAMAIRDALPIGHRHHVADFLTAADEHLYMIYVGVGWALARLPRPLHRAALTGATDPVLVWLALDGYGFHQAYFHTDRYVKQQYVDPNPPVVSVRHSDYVPHAIDQGIGRAMWFVAGADPVVACTMIEAFAADRRPDLFAGLGLAATYAGGATADELATLREQASPYREDIGQGATFAAEARARARIVQPNTETAVRVFTGRPVDDTSRIAIDTRPAEPTIDGLAGYEVWRQRIRQRCLTSEPPDPTASAATETTAKAES</sequence>
<dbReference type="Pfam" id="PF08012">
    <property type="entry name" value="DUF1702"/>
    <property type="match status" value="1"/>
</dbReference>
<evidence type="ECO:0000256" key="1">
    <source>
        <dbReference type="SAM" id="MobiDB-lite"/>
    </source>
</evidence>
<dbReference type="OrthoDB" id="2530105at2"/>
<dbReference type="EMBL" id="BJXA01000054">
    <property type="protein sequence ID" value="GEM41614.1"/>
    <property type="molecule type" value="Genomic_DNA"/>
</dbReference>
<feature type="compositionally biased region" description="Low complexity" evidence="1">
    <location>
        <begin position="328"/>
        <end position="341"/>
    </location>
</feature>
<gene>
    <name evidence="2" type="ORF">NN4_61330</name>
</gene>
<dbReference type="InterPro" id="IPR012964">
    <property type="entry name" value="DUF1702"/>
</dbReference>
<dbReference type="AlphaFoldDB" id="A0A511MLW3"/>
<organism evidence="2 3">
    <name type="scientific">Nocardia ninae NBRC 108245</name>
    <dbReference type="NCBI Taxonomy" id="1210091"/>
    <lineage>
        <taxon>Bacteria</taxon>
        <taxon>Bacillati</taxon>
        <taxon>Actinomycetota</taxon>
        <taxon>Actinomycetes</taxon>
        <taxon>Mycobacteriales</taxon>
        <taxon>Nocardiaceae</taxon>
        <taxon>Nocardia</taxon>
    </lineage>
</organism>
<dbReference type="Proteomes" id="UP000321424">
    <property type="component" value="Unassembled WGS sequence"/>
</dbReference>
<evidence type="ECO:0000313" key="3">
    <source>
        <dbReference type="Proteomes" id="UP000321424"/>
    </source>
</evidence>
<name>A0A511MLW3_9NOCA</name>